<evidence type="ECO:0000256" key="2">
    <source>
        <dbReference type="SAM" id="SignalP"/>
    </source>
</evidence>
<dbReference type="AlphaFoldDB" id="A0A150G9W2"/>
<accession>A0A150G9W2</accession>
<dbReference type="OrthoDB" id="538933at2759"/>
<dbReference type="PANTHER" id="PTHR12363">
    <property type="entry name" value="TRANSPORTIN 3 AND IMPORTIN 13"/>
    <property type="match status" value="1"/>
</dbReference>
<evidence type="ECO:0000313" key="3">
    <source>
        <dbReference type="EMBL" id="KXZ46622.1"/>
    </source>
</evidence>
<organism evidence="3 4">
    <name type="scientific">Gonium pectorale</name>
    <name type="common">Green alga</name>
    <dbReference type="NCBI Taxonomy" id="33097"/>
    <lineage>
        <taxon>Eukaryota</taxon>
        <taxon>Viridiplantae</taxon>
        <taxon>Chlorophyta</taxon>
        <taxon>core chlorophytes</taxon>
        <taxon>Chlorophyceae</taxon>
        <taxon>CS clade</taxon>
        <taxon>Chlamydomonadales</taxon>
        <taxon>Volvocaceae</taxon>
        <taxon>Gonium</taxon>
    </lineage>
</organism>
<evidence type="ECO:0000313" key="4">
    <source>
        <dbReference type="Proteomes" id="UP000075714"/>
    </source>
</evidence>
<dbReference type="PANTHER" id="PTHR12363:SF54">
    <property type="entry name" value="NUCLEAR TRANSPORT RECEPTOR"/>
    <property type="match status" value="1"/>
</dbReference>
<dbReference type="Gene3D" id="1.25.10.10">
    <property type="entry name" value="Leucine-rich Repeat Variant"/>
    <property type="match status" value="1"/>
</dbReference>
<keyword evidence="4" id="KW-1185">Reference proteome</keyword>
<dbReference type="GO" id="GO:0005737">
    <property type="term" value="C:cytoplasm"/>
    <property type="evidence" value="ECO:0007669"/>
    <property type="project" value="TreeGrafter"/>
</dbReference>
<sequence>MLLSGPLSAAAAAPVVLVDRLVLLAASASSLAGLDAAERLLTLAQEAAAAGRSALVAGEQAGGEALLRCALLILQLLAEEADGLDRARRQPLVAGGGPEGRAGMASRRGSVVVLVREVLAAAVGAGPSGHGAAAGTPGGGPRWPLLGGAVRCLGAWVRLEETGAGGCGVSPAELETLSPGLLPSLLQLLALPLPTGQGTAGSSGAAPQGQKDDAAAAATAAHQSVADVAVDIVGPSGRTSPAAAGGEAADATATTSAVHVLVQLGHQLAAAAAASTSAAPSNGGGGDAAVSALAAAVRVAVAVAERNPCGLATGPGEGSVELARMVVAAMASCPRRREVTESAIDYFLALNTVPTGERHASLGAPLYGALLPYMLSAVSYPADFVSWDEEVEEDEEAFNRFREQQATELLDSMYGQCRTALVTQLVAEATGASADGAAAAAAGGAAAAGSWQRTEAALFCLRAIHVPVKLAALGGWSGQEATPQAAAQAAELQALLSRLFADICSSGGCIAGRLTVPWVGLAVSRLVGDYAAWFGKAPDTPLQGALGLLLHLLAVPPAAAAAAQAFRNCCVRGADKLTAHPPTLSALASAAMAAVAPPPAASAAGGVGGGGAGAAAGPPGLGLAGSLSTEDRSAVVEGLARLAATLPAEAAAEAGCALMSPFVARVQSVAAAAAAEGGWLSPAALAALASELGLMTAVVRFLEPPAHGGLQGRWSGPGLAGAGHRDAAAAVVAAAAAEAATAAAASREHPVLKVLQTAWPVLSAVAAEPQCRADAGVVAALAELYKRSLLATKLAGRPLLPPLLSSLLGLLRSPPHHAAALEPLSTVVELFGELAHSGEARALEVAALEAAAQMMSALMTHLQQQQQAGAAPPSAPFPSPCSSSELAAAFFSLADRYLLFARELLLAAEGAALLPPLIEWACGVLTLMREREPAAAALSFVSHLLAAATRVTAEAAEAGAGGAASASNGAATPGELCLRLDAVLAAAGPRLVHALLVAGTDTCPRQLLRPLAGCLAGLTSLADAGAPRGGPAGGETAVRSGLPGWLRSAWGLPPLAELAQGGRLGDGAAHAARFTELLLRGHYPQPAAPGSGGAGAAPLSRGRLDSLVSDFFALARGEAAEDVMLAYEL</sequence>
<dbReference type="InterPro" id="IPR011989">
    <property type="entry name" value="ARM-like"/>
</dbReference>
<dbReference type="GO" id="GO:0006606">
    <property type="term" value="P:protein import into nucleus"/>
    <property type="evidence" value="ECO:0007669"/>
    <property type="project" value="TreeGrafter"/>
</dbReference>
<proteinExistence type="predicted"/>
<keyword evidence="2" id="KW-0732">Signal</keyword>
<feature type="chain" id="PRO_5007562010" description="Exportin-1/Importin-beta-like domain-containing protein" evidence="2">
    <location>
        <begin position="29"/>
        <end position="1129"/>
    </location>
</feature>
<feature type="region of interest" description="Disordered" evidence="1">
    <location>
        <begin position="197"/>
        <end position="218"/>
    </location>
</feature>
<dbReference type="EMBL" id="LSYV01000043">
    <property type="protein sequence ID" value="KXZ46622.1"/>
    <property type="molecule type" value="Genomic_DNA"/>
</dbReference>
<comment type="caution">
    <text evidence="3">The sequence shown here is derived from an EMBL/GenBank/DDBJ whole genome shotgun (WGS) entry which is preliminary data.</text>
</comment>
<name>A0A150G9W2_GONPE</name>
<evidence type="ECO:0008006" key="5">
    <source>
        <dbReference type="Google" id="ProtNLM"/>
    </source>
</evidence>
<evidence type="ECO:0000256" key="1">
    <source>
        <dbReference type="SAM" id="MobiDB-lite"/>
    </source>
</evidence>
<dbReference type="Proteomes" id="UP000075714">
    <property type="component" value="Unassembled WGS sequence"/>
</dbReference>
<dbReference type="InterPro" id="IPR051345">
    <property type="entry name" value="Importin_beta-like_NTR"/>
</dbReference>
<feature type="signal peptide" evidence="2">
    <location>
        <begin position="1"/>
        <end position="28"/>
    </location>
</feature>
<protein>
    <recommendedName>
        <fullName evidence="5">Exportin-1/Importin-beta-like domain-containing protein</fullName>
    </recommendedName>
</protein>
<gene>
    <name evidence="3" type="ORF">GPECTOR_42g833</name>
</gene>
<reference evidence="4" key="1">
    <citation type="journal article" date="2016" name="Nat. Commun.">
        <title>The Gonium pectorale genome demonstrates co-option of cell cycle regulation during the evolution of multicellularity.</title>
        <authorList>
            <person name="Hanschen E.R."/>
            <person name="Marriage T.N."/>
            <person name="Ferris P.J."/>
            <person name="Hamaji T."/>
            <person name="Toyoda A."/>
            <person name="Fujiyama A."/>
            <person name="Neme R."/>
            <person name="Noguchi H."/>
            <person name="Minakuchi Y."/>
            <person name="Suzuki M."/>
            <person name="Kawai-Toyooka H."/>
            <person name="Smith D.R."/>
            <person name="Sparks H."/>
            <person name="Anderson J."/>
            <person name="Bakaric R."/>
            <person name="Luria V."/>
            <person name="Karger A."/>
            <person name="Kirschner M.W."/>
            <person name="Durand P.M."/>
            <person name="Michod R.E."/>
            <person name="Nozaki H."/>
            <person name="Olson B.J."/>
        </authorList>
    </citation>
    <scope>NUCLEOTIDE SEQUENCE [LARGE SCALE GENOMIC DNA]</scope>
    <source>
        <strain evidence="4">NIES-2863</strain>
    </source>
</reference>